<keyword evidence="2" id="KW-0472">Membrane</keyword>
<dbReference type="RefSeq" id="WP_132644238.1">
    <property type="nucleotide sequence ID" value="NZ_CP181386.1"/>
</dbReference>
<keyword evidence="2" id="KW-0812">Transmembrane</keyword>
<organism evidence="3 4">
    <name type="scientific">Rubrivivax gelatinosus</name>
    <name type="common">Rhodocyclus gelatinosus</name>
    <name type="synonym">Rhodopseudomonas gelatinosa</name>
    <dbReference type="NCBI Taxonomy" id="28068"/>
    <lineage>
        <taxon>Bacteria</taxon>
        <taxon>Pseudomonadati</taxon>
        <taxon>Pseudomonadota</taxon>
        <taxon>Betaproteobacteria</taxon>
        <taxon>Burkholderiales</taxon>
        <taxon>Sphaerotilaceae</taxon>
        <taxon>Rubrivivax</taxon>
    </lineage>
</organism>
<keyword evidence="2" id="KW-1133">Transmembrane helix</keyword>
<proteinExistence type="predicted"/>
<feature type="region of interest" description="Disordered" evidence="1">
    <location>
        <begin position="123"/>
        <end position="204"/>
    </location>
</feature>
<evidence type="ECO:0000256" key="2">
    <source>
        <dbReference type="SAM" id="Phobius"/>
    </source>
</evidence>
<sequence length="204" mass="20714">MTTRWWAFGVWAVVAAGAVYWTLKLVKPAPAPQATVVAAAGALRGDLSRVLGAEPEEAGPVESPESSRFELLGVVASRSAQSDGVALIAVDGKAPKAFRVGAPVDGDTVVQSVRQREVLLGPRGGDATVSLDLTAPPPASTGRLPAPGAAQAPVRALALPGGAPPQGGMRPGMPGRAPMAARPEVQGQPDHEADESAEVDVQAE</sequence>
<dbReference type="Gene3D" id="2.30.30.830">
    <property type="match status" value="1"/>
</dbReference>
<comment type="caution">
    <text evidence="3">The sequence shown here is derived from an EMBL/GenBank/DDBJ whole genome shotgun (WGS) entry which is preliminary data.</text>
</comment>
<reference evidence="3 4" key="1">
    <citation type="submission" date="2019-03" db="EMBL/GenBank/DDBJ databases">
        <title>Genomic Encyclopedia of Type Strains, Phase IV (KMG-IV): sequencing the most valuable type-strain genomes for metagenomic binning, comparative biology and taxonomic classification.</title>
        <authorList>
            <person name="Goeker M."/>
        </authorList>
    </citation>
    <scope>NUCLEOTIDE SEQUENCE [LARGE SCALE GENOMIC DNA]</scope>
    <source>
        <strain evidence="3 4">DSM 1709</strain>
    </source>
</reference>
<evidence type="ECO:0000256" key="1">
    <source>
        <dbReference type="SAM" id="MobiDB-lite"/>
    </source>
</evidence>
<gene>
    <name evidence="3" type="ORF">EV684_10186</name>
</gene>
<feature type="transmembrane region" description="Helical" evidence="2">
    <location>
        <begin position="6"/>
        <end position="23"/>
    </location>
</feature>
<dbReference type="OrthoDB" id="9154044at2"/>
<evidence type="ECO:0000313" key="4">
    <source>
        <dbReference type="Proteomes" id="UP000295106"/>
    </source>
</evidence>
<protein>
    <submittedName>
        <fullName evidence="3">General secretion pathway protein C</fullName>
    </submittedName>
</protein>
<name>A0A4R2MKC5_RUBGE</name>
<dbReference type="GeneID" id="99686814"/>
<feature type="compositionally biased region" description="Low complexity" evidence="1">
    <location>
        <begin position="152"/>
        <end position="183"/>
    </location>
</feature>
<accession>A0A4R2MKC5</accession>
<dbReference type="EMBL" id="SLXD01000001">
    <property type="protein sequence ID" value="TCP05214.1"/>
    <property type="molecule type" value="Genomic_DNA"/>
</dbReference>
<feature type="compositionally biased region" description="Acidic residues" evidence="1">
    <location>
        <begin position="192"/>
        <end position="204"/>
    </location>
</feature>
<evidence type="ECO:0000313" key="3">
    <source>
        <dbReference type="EMBL" id="TCP05214.1"/>
    </source>
</evidence>
<dbReference type="Proteomes" id="UP000295106">
    <property type="component" value="Unassembled WGS sequence"/>
</dbReference>
<dbReference type="AlphaFoldDB" id="A0A4R2MKC5"/>